<protein>
    <submittedName>
        <fullName evidence="1">Uncharacterized protein</fullName>
    </submittedName>
</protein>
<keyword evidence="2" id="KW-1185">Reference proteome</keyword>
<reference evidence="1 2" key="1">
    <citation type="submission" date="2024-09" db="EMBL/GenBank/DDBJ databases">
        <title>The Natural Products Discovery Center: Release of the First 8490 Sequenced Strains for Exploring Actinobacteria Biosynthetic Diversity.</title>
        <authorList>
            <person name="Kalkreuter E."/>
            <person name="Kautsar S.A."/>
            <person name="Yang D."/>
            <person name="Bader C.D."/>
            <person name="Teijaro C.N."/>
            <person name="Fluegel L."/>
            <person name="Davis C.M."/>
            <person name="Simpson J.R."/>
            <person name="Lauterbach L."/>
            <person name="Steele A.D."/>
            <person name="Gui C."/>
            <person name="Meng S."/>
            <person name="Li G."/>
            <person name="Viehrig K."/>
            <person name="Ye F."/>
            <person name="Su P."/>
            <person name="Kiefer A.F."/>
            <person name="Nichols A."/>
            <person name="Cepeda A.J."/>
            <person name="Yan W."/>
            <person name="Fan B."/>
            <person name="Jiang Y."/>
            <person name="Adhikari A."/>
            <person name="Zheng C.-J."/>
            <person name="Schuster L."/>
            <person name="Cowan T.M."/>
            <person name="Smanski M.J."/>
            <person name="Chevrette M.G."/>
            <person name="De Carvalho L.P.S."/>
            <person name="Shen B."/>
        </authorList>
    </citation>
    <scope>NUCLEOTIDE SEQUENCE [LARGE SCALE GENOMIC DNA]</scope>
    <source>
        <strain evidence="1 2">NPDC058428</strain>
    </source>
</reference>
<name>A0ABW6F839_9ACTN</name>
<dbReference type="RefSeq" id="WP_382776867.1">
    <property type="nucleotide sequence ID" value="NZ_JBHXED010000043.1"/>
</dbReference>
<evidence type="ECO:0000313" key="2">
    <source>
        <dbReference type="Proteomes" id="UP001598352"/>
    </source>
</evidence>
<comment type="caution">
    <text evidence="1">The sequence shown here is derived from an EMBL/GenBank/DDBJ whole genome shotgun (WGS) entry which is preliminary data.</text>
</comment>
<sequence>MTNEEVWVGNLGGYQTMTTLAKKVGGPGALTLVIAVGGWAFGRGAEAGGKSVFQAARAAAKKRNAACSTKGQVFAVVSDGEDGKGLALRAGDQYRVMECDGEAILIEVLGGTNNPYFTSEQFLASVSGFPTAEKIDAE</sequence>
<organism evidence="1 2">
    <name type="scientific">Streptomyces rubiginosohelvolus</name>
    <dbReference type="NCBI Taxonomy" id="67362"/>
    <lineage>
        <taxon>Bacteria</taxon>
        <taxon>Bacillati</taxon>
        <taxon>Actinomycetota</taxon>
        <taxon>Actinomycetes</taxon>
        <taxon>Kitasatosporales</taxon>
        <taxon>Streptomycetaceae</taxon>
        <taxon>Streptomyces</taxon>
    </lineage>
</organism>
<proteinExistence type="predicted"/>
<gene>
    <name evidence="1" type="ORF">ACFWOQ_29495</name>
</gene>
<evidence type="ECO:0000313" key="1">
    <source>
        <dbReference type="EMBL" id="MFD4826716.1"/>
    </source>
</evidence>
<dbReference type="EMBL" id="JBHXKZ010000032">
    <property type="protein sequence ID" value="MFD4826716.1"/>
    <property type="molecule type" value="Genomic_DNA"/>
</dbReference>
<dbReference type="Proteomes" id="UP001598352">
    <property type="component" value="Unassembled WGS sequence"/>
</dbReference>
<accession>A0ABW6F839</accession>